<dbReference type="InterPro" id="IPR022488">
    <property type="entry name" value="PPK2-related"/>
</dbReference>
<dbReference type="GO" id="GO:0008976">
    <property type="term" value="F:polyphosphate kinase activity"/>
    <property type="evidence" value="ECO:0007669"/>
    <property type="project" value="UniProtKB-UniRule"/>
</dbReference>
<evidence type="ECO:0000256" key="2">
    <source>
        <dbReference type="ARBA" id="ARBA00022679"/>
    </source>
</evidence>
<dbReference type="KEGG" id="sgrg:L0C25_11250"/>
<gene>
    <name evidence="7" type="primary">ppk2</name>
    <name evidence="7" type="ORF">L0C25_11250</name>
</gene>
<comment type="function">
    <text evidence="4">Uses inorganic polyphosphate (polyP) as a donor to convert GDP to GTP or ADP to ATP.</text>
</comment>
<feature type="domain" description="Polyphosphate kinase-2-related" evidence="6">
    <location>
        <begin position="20"/>
        <end position="244"/>
    </location>
</feature>
<reference evidence="7" key="1">
    <citation type="submission" date="2022-01" db="EMBL/GenBank/DDBJ databases">
        <title>Nocardioidaceae gen. sp. A5X3R13.</title>
        <authorList>
            <person name="Lopez Marin M.A."/>
            <person name="Uhlik O."/>
        </authorList>
    </citation>
    <scope>NUCLEOTIDE SEQUENCE</scope>
    <source>
        <strain evidence="7">A5X3R13</strain>
    </source>
</reference>
<feature type="region of interest" description="Disordered" evidence="5">
    <location>
        <begin position="1"/>
        <end position="20"/>
    </location>
</feature>
<dbReference type="RefSeq" id="WP_271636592.1">
    <property type="nucleotide sequence ID" value="NZ_CP094970.1"/>
</dbReference>
<dbReference type="InterPro" id="IPR022486">
    <property type="entry name" value="PPK2_PA0141"/>
</dbReference>
<dbReference type="EMBL" id="CP094970">
    <property type="protein sequence ID" value="UYM07616.1"/>
    <property type="molecule type" value="Genomic_DNA"/>
</dbReference>
<dbReference type="Gene3D" id="3.40.50.300">
    <property type="entry name" value="P-loop containing nucleotide triphosphate hydrolases"/>
    <property type="match status" value="1"/>
</dbReference>
<evidence type="ECO:0000313" key="8">
    <source>
        <dbReference type="Proteomes" id="UP001164390"/>
    </source>
</evidence>
<proteinExistence type="inferred from homology"/>
<organism evidence="7 8">
    <name type="scientific">Solicola gregarius</name>
    <dbReference type="NCBI Taxonomy" id="2908642"/>
    <lineage>
        <taxon>Bacteria</taxon>
        <taxon>Bacillati</taxon>
        <taxon>Actinomycetota</taxon>
        <taxon>Actinomycetes</taxon>
        <taxon>Propionibacteriales</taxon>
        <taxon>Nocardioidaceae</taxon>
        <taxon>Solicola</taxon>
    </lineage>
</organism>
<dbReference type="PIRSF" id="PIRSF028756">
    <property type="entry name" value="PPK2_prd"/>
    <property type="match status" value="1"/>
</dbReference>
<dbReference type="InterPro" id="IPR027417">
    <property type="entry name" value="P-loop_NTPase"/>
</dbReference>
<evidence type="ECO:0000259" key="6">
    <source>
        <dbReference type="Pfam" id="PF03976"/>
    </source>
</evidence>
<dbReference type="EC" id="2.7.4.-" evidence="4"/>
<evidence type="ECO:0000313" key="7">
    <source>
        <dbReference type="EMBL" id="UYM07616.1"/>
    </source>
</evidence>
<name>A0AA46YNL9_9ACTN</name>
<evidence type="ECO:0000256" key="5">
    <source>
        <dbReference type="SAM" id="MobiDB-lite"/>
    </source>
</evidence>
<dbReference type="NCBIfam" id="TIGR03707">
    <property type="entry name" value="PPK2_P_aer"/>
    <property type="match status" value="1"/>
</dbReference>
<keyword evidence="2 4" id="KW-0808">Transferase</keyword>
<comment type="similarity">
    <text evidence="1 4">Belongs to the polyphosphate kinase 2 (PPK2) family. Class I subfamily.</text>
</comment>
<dbReference type="PANTHER" id="PTHR34383:SF1">
    <property type="entry name" value="ADP-POLYPHOSPHATE PHOSPHOTRANSFERASE"/>
    <property type="match status" value="1"/>
</dbReference>
<keyword evidence="8" id="KW-1185">Reference proteome</keyword>
<dbReference type="Pfam" id="PF03976">
    <property type="entry name" value="PPK2"/>
    <property type="match status" value="1"/>
</dbReference>
<comment type="subunit">
    <text evidence="4">Homotetramer.</text>
</comment>
<dbReference type="InterPro" id="IPR016898">
    <property type="entry name" value="Polyphosphate_phosphotransfera"/>
</dbReference>
<feature type="region of interest" description="Disordered" evidence="5">
    <location>
        <begin position="242"/>
        <end position="271"/>
    </location>
</feature>
<dbReference type="SUPFAM" id="SSF52540">
    <property type="entry name" value="P-loop containing nucleoside triphosphate hydrolases"/>
    <property type="match status" value="1"/>
</dbReference>
<keyword evidence="3 4" id="KW-0418">Kinase</keyword>
<evidence type="ECO:0000256" key="4">
    <source>
        <dbReference type="RuleBase" id="RU369062"/>
    </source>
</evidence>
<dbReference type="Proteomes" id="UP001164390">
    <property type="component" value="Chromosome"/>
</dbReference>
<evidence type="ECO:0000256" key="1">
    <source>
        <dbReference type="ARBA" id="ARBA00009924"/>
    </source>
</evidence>
<accession>A0AA46YNL9</accession>
<dbReference type="GO" id="GO:0006793">
    <property type="term" value="P:phosphorus metabolic process"/>
    <property type="evidence" value="ECO:0007669"/>
    <property type="project" value="InterPro"/>
</dbReference>
<dbReference type="PANTHER" id="PTHR34383">
    <property type="entry name" value="POLYPHOSPHATE:AMP PHOSPHOTRANSFERASE-RELATED"/>
    <property type="match status" value="1"/>
</dbReference>
<dbReference type="AlphaFoldDB" id="A0AA46YNL9"/>
<evidence type="ECO:0000256" key="3">
    <source>
        <dbReference type="ARBA" id="ARBA00022777"/>
    </source>
</evidence>
<sequence>MNHADQPPSSGDLVHPPKLKGSTYRRELHDLQVELVKLQSSLSERGERVLVIFEGRDTAGKGGTIRRFRRHTNPRNVSHVALAKPNDTERSEWYFQRYIAHLPAAGELVLYDRSWYNRAGVEHVMGFCTPEEYSLFLRQAPELERSLIESGIHLFKLWLAVNHDEQARRLESRHTDPLKKWKLSSLDRYAQDRWDDYTEAMEAMFRFTDTPEAPWWVVNTNDKRTGRVNAMRLVLSGLEYADKDPDVARPPDPALVSRPADAFPADGGPTA</sequence>
<protein>
    <recommendedName>
        <fullName evidence="4">ADP/GDP-polyphosphate phosphotransferase</fullName>
        <ecNumber evidence="4">2.7.4.-</ecNumber>
    </recommendedName>
    <alternativeName>
        <fullName evidence="4">Polyphosphate kinase PPK2</fullName>
    </alternativeName>
</protein>